<gene>
    <name evidence="3" type="ORF">GX50_06010</name>
</gene>
<keyword evidence="1" id="KW-0472">Membrane</keyword>
<keyword evidence="1" id="KW-0812">Transmembrane</keyword>
<protein>
    <submittedName>
        <fullName evidence="3">Uncharacterized protein</fullName>
    </submittedName>
</protein>
<dbReference type="EMBL" id="PDND01000136">
    <property type="protein sequence ID" value="PGH31225.1"/>
    <property type="molecule type" value="Genomic_DNA"/>
</dbReference>
<keyword evidence="1" id="KW-1133">Transmembrane helix</keyword>
<sequence length="89" mass="9662">MKFNPVFTTAIGVLLTSLQMCAAAPAYESNSSYPPGWAWDTAMSMRIAESNPVVRKLHIIMTIPIFTAMFPSFILVLAGLGLISQSLRG</sequence>
<feature type="transmembrane region" description="Helical" evidence="1">
    <location>
        <begin position="59"/>
        <end position="83"/>
    </location>
</feature>
<reference evidence="3 4" key="1">
    <citation type="submission" date="2017-10" db="EMBL/GenBank/DDBJ databases">
        <title>Comparative genomics in systemic dimorphic fungi from Ajellomycetaceae.</title>
        <authorList>
            <person name="Munoz J.F."/>
            <person name="Mcewen J.G."/>
            <person name="Clay O.K."/>
            <person name="Cuomo C.A."/>
        </authorList>
    </citation>
    <scope>NUCLEOTIDE SEQUENCE [LARGE SCALE GENOMIC DNA]</scope>
    <source>
        <strain evidence="3 4">UAMH4076</strain>
    </source>
</reference>
<keyword evidence="4" id="KW-1185">Reference proteome</keyword>
<comment type="caution">
    <text evidence="3">The sequence shown here is derived from an EMBL/GenBank/DDBJ whole genome shotgun (WGS) entry which is preliminary data.</text>
</comment>
<evidence type="ECO:0000313" key="3">
    <source>
        <dbReference type="EMBL" id="PGH31225.1"/>
    </source>
</evidence>
<evidence type="ECO:0000313" key="4">
    <source>
        <dbReference type="Proteomes" id="UP000226031"/>
    </source>
</evidence>
<keyword evidence="2" id="KW-0732">Signal</keyword>
<feature type="chain" id="PRO_5013333070" evidence="2">
    <location>
        <begin position="24"/>
        <end position="89"/>
    </location>
</feature>
<feature type="signal peptide" evidence="2">
    <location>
        <begin position="1"/>
        <end position="23"/>
    </location>
</feature>
<dbReference type="Proteomes" id="UP000226031">
    <property type="component" value="Unassembled WGS sequence"/>
</dbReference>
<evidence type="ECO:0000256" key="2">
    <source>
        <dbReference type="SAM" id="SignalP"/>
    </source>
</evidence>
<evidence type="ECO:0000256" key="1">
    <source>
        <dbReference type="SAM" id="Phobius"/>
    </source>
</evidence>
<accession>A0A2B7ZCB6</accession>
<name>A0A2B7ZCB6_9EURO</name>
<proteinExistence type="predicted"/>
<organism evidence="3 4">
    <name type="scientific">[Emmonsia] crescens</name>
    <dbReference type="NCBI Taxonomy" id="73230"/>
    <lineage>
        <taxon>Eukaryota</taxon>
        <taxon>Fungi</taxon>
        <taxon>Dikarya</taxon>
        <taxon>Ascomycota</taxon>
        <taxon>Pezizomycotina</taxon>
        <taxon>Eurotiomycetes</taxon>
        <taxon>Eurotiomycetidae</taxon>
        <taxon>Onygenales</taxon>
        <taxon>Ajellomycetaceae</taxon>
        <taxon>Emergomyces</taxon>
    </lineage>
</organism>
<dbReference type="AlphaFoldDB" id="A0A2B7ZCB6"/>